<dbReference type="Proteomes" id="UP000322976">
    <property type="component" value="Unassembled WGS sequence"/>
</dbReference>
<keyword evidence="2" id="KW-1185">Reference proteome</keyword>
<evidence type="ECO:0000313" key="1">
    <source>
        <dbReference type="EMBL" id="TZE83131.1"/>
    </source>
</evidence>
<organism evidence="1 2">
    <name type="scientific">Calorimonas adulescens</name>
    <dbReference type="NCBI Taxonomy" id="2606906"/>
    <lineage>
        <taxon>Bacteria</taxon>
        <taxon>Bacillati</taxon>
        <taxon>Bacillota</taxon>
        <taxon>Clostridia</taxon>
        <taxon>Thermoanaerobacterales</taxon>
        <taxon>Thermoanaerobacteraceae</taxon>
        <taxon>Calorimonas</taxon>
    </lineage>
</organism>
<evidence type="ECO:0000313" key="2">
    <source>
        <dbReference type="Proteomes" id="UP000322976"/>
    </source>
</evidence>
<accession>A0A5D8QF58</accession>
<sequence>MEKMLRYWFYLMLIPLYRILSRQRIDGVVATCSIDLVEVNNLCLQLIESFEKMGGRQDLYLKRGMDSFTM</sequence>
<comment type="caution">
    <text evidence="1">The sequence shown here is derived from an EMBL/GenBank/DDBJ whole genome shotgun (WGS) entry which is preliminary data.</text>
</comment>
<dbReference type="AlphaFoldDB" id="A0A5D8QF58"/>
<proteinExistence type="predicted"/>
<dbReference type="EMBL" id="VTPS01000002">
    <property type="protein sequence ID" value="TZE83131.1"/>
    <property type="molecule type" value="Genomic_DNA"/>
</dbReference>
<protein>
    <submittedName>
        <fullName evidence="1">Uncharacterized protein</fullName>
    </submittedName>
</protein>
<reference evidence="1 2" key="1">
    <citation type="submission" date="2019-08" db="EMBL/GenBank/DDBJ databases">
        <title>Calorimonas adulescens gen. nov., sp. nov., an anaerobic thermophilic bacterium from Sakhalin hot spring.</title>
        <authorList>
            <person name="Khomyakova M.A."/>
            <person name="Merkel A.Y."/>
            <person name="Novikov A."/>
            <person name="Bonch-Osmolovskaya E.A."/>
            <person name="Slobodkin A.I."/>
        </authorList>
    </citation>
    <scope>NUCLEOTIDE SEQUENCE [LARGE SCALE GENOMIC DNA]</scope>
    <source>
        <strain evidence="1 2">A05MB</strain>
    </source>
</reference>
<name>A0A5D8QF58_9THEO</name>
<gene>
    <name evidence="1" type="ORF">FWJ32_02075</name>
</gene>